<evidence type="ECO:0000313" key="2">
    <source>
        <dbReference type="Proteomes" id="UP001165063"/>
    </source>
</evidence>
<dbReference type="InterPro" id="IPR002060">
    <property type="entry name" value="Squ/phyt_synthse"/>
</dbReference>
<dbReference type="Pfam" id="PF00494">
    <property type="entry name" value="SQS_PSY"/>
    <property type="match status" value="1"/>
</dbReference>
<sequence>MIQSRTSLQFQRSIHSTRQLLLRNSATLREIQKPQKYTFQQIYETKIEKARQDCVSEIKKFDGSSFLLSKFYPGFLQDAYLGIKAFNIELSKISLGFQPGASSKSERFNDMKFAFWEEQIDKCEMLEQDPNSPKVLTGEPATTLLSDSIRNGVNINLEALRQMVKSHQYFLKNESKKGFDNVEKVCSFGEGTNSQVNYAIQSALLSPSLKEFSNFSIRLLELPESNDIRNNLSDISAHLGQATSVCSFVIALKYFVDTKGQLMLPLDILIKNKIPQEDVLRLIKNGQTDTPEVKDALKNAVFETCTTANDHILTARSKFDSLKQQINNVVKNSNDTELMSHFKTFNHGVPDCLFLPFMNGIPTILYLERLEKYDFDVLNPNLKFKEWRLAWRAFRSHHGRFF</sequence>
<dbReference type="SUPFAM" id="SSF48576">
    <property type="entry name" value="Terpenoid synthases"/>
    <property type="match status" value="1"/>
</dbReference>
<comment type="caution">
    <text evidence="1">The sequence shown here is derived from an EMBL/GenBank/DDBJ whole genome shotgun (WGS) entry which is preliminary data.</text>
</comment>
<keyword evidence="2" id="KW-1185">Reference proteome</keyword>
<name>A0A9W6YYK7_AMBMO</name>
<protein>
    <submittedName>
        <fullName evidence="1">Unnamed protein product</fullName>
    </submittedName>
</protein>
<accession>A0A9W6YYK7</accession>
<organism evidence="1 2">
    <name type="scientific">Ambrosiozyma monospora</name>
    <name type="common">Yeast</name>
    <name type="synonym">Endomycopsis monosporus</name>
    <dbReference type="NCBI Taxonomy" id="43982"/>
    <lineage>
        <taxon>Eukaryota</taxon>
        <taxon>Fungi</taxon>
        <taxon>Dikarya</taxon>
        <taxon>Ascomycota</taxon>
        <taxon>Saccharomycotina</taxon>
        <taxon>Pichiomycetes</taxon>
        <taxon>Pichiales</taxon>
        <taxon>Pichiaceae</taxon>
        <taxon>Ambrosiozyma</taxon>
    </lineage>
</organism>
<gene>
    <name evidence="1" type="ORF">Amon01_000462500</name>
</gene>
<dbReference type="OrthoDB" id="270318at2759"/>
<dbReference type="InterPro" id="IPR008949">
    <property type="entry name" value="Isoprenoid_synthase_dom_sf"/>
</dbReference>
<reference evidence="1" key="1">
    <citation type="submission" date="2023-04" db="EMBL/GenBank/DDBJ databases">
        <title>Ambrosiozyma monospora NBRC 1965.</title>
        <authorList>
            <person name="Ichikawa N."/>
            <person name="Sato H."/>
            <person name="Tonouchi N."/>
        </authorList>
    </citation>
    <scope>NUCLEOTIDE SEQUENCE</scope>
    <source>
        <strain evidence="1">NBRC 1965</strain>
    </source>
</reference>
<proteinExistence type="predicted"/>
<evidence type="ECO:0000313" key="1">
    <source>
        <dbReference type="EMBL" id="GMG36116.1"/>
    </source>
</evidence>
<dbReference type="AlphaFoldDB" id="A0A9W6YYK7"/>
<dbReference type="Proteomes" id="UP001165063">
    <property type="component" value="Unassembled WGS sequence"/>
</dbReference>
<dbReference type="EMBL" id="BSXU01002285">
    <property type="protein sequence ID" value="GMG36116.1"/>
    <property type="molecule type" value="Genomic_DNA"/>
</dbReference>
<dbReference type="Gene3D" id="1.10.600.10">
    <property type="entry name" value="Farnesyl Diphosphate Synthase"/>
    <property type="match status" value="1"/>
</dbReference>